<comment type="caution">
    <text evidence="2">The sequence shown here is derived from an EMBL/GenBank/DDBJ whole genome shotgun (WGS) entry which is preliminary data.</text>
</comment>
<gene>
    <name evidence="2" type="ORF">Tci_041695</name>
</gene>
<dbReference type="EMBL" id="BKCJ010005986">
    <property type="protein sequence ID" value="GEU69717.1"/>
    <property type="molecule type" value="Genomic_DNA"/>
</dbReference>
<protein>
    <recommendedName>
        <fullName evidence="3">Gag-Pol polyprotein</fullName>
    </recommendedName>
</protein>
<organism evidence="2">
    <name type="scientific">Tanacetum cinerariifolium</name>
    <name type="common">Dalmatian daisy</name>
    <name type="synonym">Chrysanthemum cinerariifolium</name>
    <dbReference type="NCBI Taxonomy" id="118510"/>
    <lineage>
        <taxon>Eukaryota</taxon>
        <taxon>Viridiplantae</taxon>
        <taxon>Streptophyta</taxon>
        <taxon>Embryophyta</taxon>
        <taxon>Tracheophyta</taxon>
        <taxon>Spermatophyta</taxon>
        <taxon>Magnoliopsida</taxon>
        <taxon>eudicotyledons</taxon>
        <taxon>Gunneridae</taxon>
        <taxon>Pentapetalae</taxon>
        <taxon>asterids</taxon>
        <taxon>campanulids</taxon>
        <taxon>Asterales</taxon>
        <taxon>Asteraceae</taxon>
        <taxon>Asteroideae</taxon>
        <taxon>Anthemideae</taxon>
        <taxon>Anthemidinae</taxon>
        <taxon>Tanacetum</taxon>
    </lineage>
</organism>
<name>A0A6L2M8Z8_TANCI</name>
<feature type="coiled-coil region" evidence="1">
    <location>
        <begin position="147"/>
        <end position="174"/>
    </location>
</feature>
<evidence type="ECO:0008006" key="3">
    <source>
        <dbReference type="Google" id="ProtNLM"/>
    </source>
</evidence>
<dbReference type="AlphaFoldDB" id="A0A6L2M8Z8"/>
<accession>A0A6L2M8Z8</accession>
<keyword evidence="1" id="KW-0175">Coiled coil</keyword>
<evidence type="ECO:0000256" key="1">
    <source>
        <dbReference type="SAM" id="Coils"/>
    </source>
</evidence>
<reference evidence="2" key="1">
    <citation type="journal article" date="2019" name="Sci. Rep.">
        <title>Draft genome of Tanacetum cinerariifolium, the natural source of mosquito coil.</title>
        <authorList>
            <person name="Yamashiro T."/>
            <person name="Shiraishi A."/>
            <person name="Satake H."/>
            <person name="Nakayama K."/>
        </authorList>
    </citation>
    <scope>NUCLEOTIDE SEQUENCE</scope>
</reference>
<proteinExistence type="predicted"/>
<sequence>MHNNIMATGSRDRPLMLATGRYALWQSRQPAIDESPEVPERTAVETFSNISPKNKAPIERLQHGESLNKQVVKTSLFWEFGRFTSRDGESIESYCFSFYKMTNEVVRNQLEVATMQVNVQFIQQLQPQWSRFVTIVKQTVDLDKESYHKLFDILKRYQKEVNEIRAEMIAKNANPLALIAAALQ</sequence>
<evidence type="ECO:0000313" key="2">
    <source>
        <dbReference type="EMBL" id="GEU69717.1"/>
    </source>
</evidence>